<dbReference type="InterPro" id="IPR010730">
    <property type="entry name" value="HET"/>
</dbReference>
<accession>A0ABR1K401</accession>
<dbReference type="Pfam" id="PF06985">
    <property type="entry name" value="HET"/>
    <property type="match status" value="1"/>
</dbReference>
<dbReference type="PANTHER" id="PTHR10622">
    <property type="entry name" value="HET DOMAIN-CONTAINING PROTEIN"/>
    <property type="match status" value="1"/>
</dbReference>
<dbReference type="PANTHER" id="PTHR10622:SF10">
    <property type="entry name" value="HET DOMAIN-CONTAINING PROTEIN"/>
    <property type="match status" value="1"/>
</dbReference>
<protein>
    <recommendedName>
        <fullName evidence="2">Heterokaryon incompatibility domain-containing protein</fullName>
    </recommendedName>
</protein>
<comment type="caution">
    <text evidence="3">The sequence shown here is derived from an EMBL/GenBank/DDBJ whole genome shotgun (WGS) entry which is preliminary data.</text>
</comment>
<evidence type="ECO:0000313" key="3">
    <source>
        <dbReference type="EMBL" id="KAK7471051.1"/>
    </source>
</evidence>
<evidence type="ECO:0000313" key="4">
    <source>
        <dbReference type="Proteomes" id="UP001498398"/>
    </source>
</evidence>
<name>A0ABR1K401_9AGAR</name>
<dbReference type="Proteomes" id="UP001498398">
    <property type="component" value="Unassembled WGS sequence"/>
</dbReference>
<evidence type="ECO:0000259" key="2">
    <source>
        <dbReference type="Pfam" id="PF06985"/>
    </source>
</evidence>
<feature type="compositionally biased region" description="Basic and acidic residues" evidence="1">
    <location>
        <begin position="142"/>
        <end position="158"/>
    </location>
</feature>
<feature type="domain" description="Heterokaryon incompatibility" evidence="2">
    <location>
        <begin position="250"/>
        <end position="341"/>
    </location>
</feature>
<gene>
    <name evidence="3" type="ORF">VKT23_002466</name>
</gene>
<organism evidence="3 4">
    <name type="scientific">Marasmiellus scandens</name>
    <dbReference type="NCBI Taxonomy" id="2682957"/>
    <lineage>
        <taxon>Eukaryota</taxon>
        <taxon>Fungi</taxon>
        <taxon>Dikarya</taxon>
        <taxon>Basidiomycota</taxon>
        <taxon>Agaricomycotina</taxon>
        <taxon>Agaricomycetes</taxon>
        <taxon>Agaricomycetidae</taxon>
        <taxon>Agaricales</taxon>
        <taxon>Marasmiineae</taxon>
        <taxon>Omphalotaceae</taxon>
        <taxon>Marasmiellus</taxon>
    </lineage>
</organism>
<proteinExistence type="predicted"/>
<keyword evidence="4" id="KW-1185">Reference proteome</keyword>
<dbReference type="EMBL" id="JBANRG010000002">
    <property type="protein sequence ID" value="KAK7471051.1"/>
    <property type="molecule type" value="Genomic_DNA"/>
</dbReference>
<feature type="region of interest" description="Disordered" evidence="1">
    <location>
        <begin position="131"/>
        <end position="160"/>
    </location>
</feature>
<sequence>MKFWGRSQKVPPKTEPVPISIFILPPAYEPIQYAWPPTFNSANFSYPVYPMNGQSMLPYYSSFPSYHPFTGATFSGPVIHNNDPTVLQPMASNIPIQYPSNTISGYDNNAVEWNAVPSQAWSTLSVANGRPPAPHQFSVPSDSHESIPQHSPDPDPRLRSHRWLTGAESNMMEFVGNSSKKQPAIFERYVPLPHSVVLNGSSVKDSKAKFRENPRSPALMAPVDICPRRFISTHSLRLVEFGKNDFIPRYAILSHRWNPGGEVVYKEFLQYRDVTKSKSGYRKIEGACRLARKDGINYLWVDTCCIRQGNHEDVVANITSMYAYYQNAEVCYAYLEDVEYKYDMFHKLDASRCLGSEWLRRGWTLQELLAPRTVIFYNKRWQRIGTKDELRDDLHLSSGIPVAVLSNRTSIHDVDELTRMSWAIGRETTRPQDGAYCLQGLLGIWIEPDYGEKWETSWNRLGKALFETRPDLKNKLGISDSLFSNPASSSFYDLLWHRFSRARVKSRDGGFG</sequence>
<reference evidence="3 4" key="1">
    <citation type="submission" date="2024-01" db="EMBL/GenBank/DDBJ databases">
        <title>A draft genome for the cacao thread blight pathogen Marasmiellus scandens.</title>
        <authorList>
            <person name="Baruah I.K."/>
            <person name="Leung J."/>
            <person name="Bukari Y."/>
            <person name="Amoako-Attah I."/>
            <person name="Meinhardt L.W."/>
            <person name="Bailey B.A."/>
            <person name="Cohen S.P."/>
        </authorList>
    </citation>
    <scope>NUCLEOTIDE SEQUENCE [LARGE SCALE GENOMIC DNA]</scope>
    <source>
        <strain evidence="3 4">GH-19</strain>
    </source>
</reference>
<evidence type="ECO:0000256" key="1">
    <source>
        <dbReference type="SAM" id="MobiDB-lite"/>
    </source>
</evidence>